<dbReference type="InterPro" id="IPR000297">
    <property type="entry name" value="PPIase_PpiC"/>
</dbReference>
<dbReference type="InterPro" id="IPR027304">
    <property type="entry name" value="Trigger_fact/SurA_dom_sf"/>
</dbReference>
<protein>
    <recommendedName>
        <fullName evidence="9">Periplasmic chaperone PpiD</fullName>
    </recommendedName>
    <alternativeName>
        <fullName evidence="10">Periplasmic folding chaperone</fullName>
    </alternativeName>
</protein>
<evidence type="ECO:0000256" key="8">
    <source>
        <dbReference type="ARBA" id="ARBA00038408"/>
    </source>
</evidence>
<dbReference type="PANTHER" id="PTHR47529:SF1">
    <property type="entry name" value="PERIPLASMIC CHAPERONE PPID"/>
    <property type="match status" value="1"/>
</dbReference>
<feature type="transmembrane region" description="Helical" evidence="11">
    <location>
        <begin position="12"/>
        <end position="31"/>
    </location>
</feature>
<evidence type="ECO:0000256" key="2">
    <source>
        <dbReference type="ARBA" id="ARBA00022475"/>
    </source>
</evidence>
<dbReference type="GO" id="GO:0003755">
    <property type="term" value="F:peptidyl-prolyl cis-trans isomerase activity"/>
    <property type="evidence" value="ECO:0007669"/>
    <property type="project" value="InterPro"/>
</dbReference>
<comment type="subcellular location">
    <subcellularLocation>
        <location evidence="1">Cell inner membrane</location>
        <topology evidence="1">Single-pass type II membrane protein</topology>
        <orientation evidence="1">Periplasmic side</orientation>
    </subcellularLocation>
</comment>
<dbReference type="Gene3D" id="3.10.50.40">
    <property type="match status" value="1"/>
</dbReference>
<keyword evidence="6 11" id="KW-0472">Membrane</keyword>
<evidence type="ECO:0000256" key="10">
    <source>
        <dbReference type="ARBA" id="ARBA00042775"/>
    </source>
</evidence>
<organism evidence="13">
    <name type="scientific">hydrothermal vent metagenome</name>
    <dbReference type="NCBI Taxonomy" id="652676"/>
    <lineage>
        <taxon>unclassified sequences</taxon>
        <taxon>metagenomes</taxon>
        <taxon>ecological metagenomes</taxon>
    </lineage>
</organism>
<dbReference type="InterPro" id="IPR023058">
    <property type="entry name" value="PPIase_PpiC_CS"/>
</dbReference>
<dbReference type="SUPFAM" id="SSF109998">
    <property type="entry name" value="Triger factor/SurA peptide-binding domain-like"/>
    <property type="match status" value="1"/>
</dbReference>
<evidence type="ECO:0000256" key="5">
    <source>
        <dbReference type="ARBA" id="ARBA00022989"/>
    </source>
</evidence>
<dbReference type="GO" id="GO:0005886">
    <property type="term" value="C:plasma membrane"/>
    <property type="evidence" value="ECO:0007669"/>
    <property type="project" value="UniProtKB-SubCell"/>
</dbReference>
<evidence type="ECO:0000259" key="12">
    <source>
        <dbReference type="PROSITE" id="PS50198"/>
    </source>
</evidence>
<dbReference type="Pfam" id="PF13616">
    <property type="entry name" value="Rotamase_3"/>
    <property type="match status" value="1"/>
</dbReference>
<evidence type="ECO:0000256" key="7">
    <source>
        <dbReference type="ARBA" id="ARBA00023186"/>
    </source>
</evidence>
<keyword evidence="7" id="KW-0143">Chaperone</keyword>
<evidence type="ECO:0000256" key="4">
    <source>
        <dbReference type="ARBA" id="ARBA00022692"/>
    </source>
</evidence>
<evidence type="ECO:0000313" key="13">
    <source>
        <dbReference type="EMBL" id="VAW59048.1"/>
    </source>
</evidence>
<comment type="similarity">
    <text evidence="8">Belongs to the PpiD chaperone family.</text>
</comment>
<evidence type="ECO:0000256" key="6">
    <source>
        <dbReference type="ARBA" id="ARBA00023136"/>
    </source>
</evidence>
<gene>
    <name evidence="13" type="ORF">MNBD_GAMMA11-3232</name>
</gene>
<feature type="domain" description="PpiC" evidence="12">
    <location>
        <begin position="265"/>
        <end position="367"/>
    </location>
</feature>
<evidence type="ECO:0000256" key="1">
    <source>
        <dbReference type="ARBA" id="ARBA00004382"/>
    </source>
</evidence>
<keyword evidence="2" id="KW-1003">Cell membrane</keyword>
<dbReference type="Pfam" id="PF13624">
    <property type="entry name" value="SurA_N_3"/>
    <property type="match status" value="1"/>
</dbReference>
<keyword evidence="5 11" id="KW-1133">Transmembrane helix</keyword>
<dbReference type="InterPro" id="IPR046357">
    <property type="entry name" value="PPIase_dom_sf"/>
</dbReference>
<evidence type="ECO:0000256" key="9">
    <source>
        <dbReference type="ARBA" id="ARBA00040743"/>
    </source>
</evidence>
<dbReference type="SUPFAM" id="SSF54534">
    <property type="entry name" value="FKBP-like"/>
    <property type="match status" value="1"/>
</dbReference>
<dbReference type="EMBL" id="UOFG01000061">
    <property type="protein sequence ID" value="VAW59048.1"/>
    <property type="molecule type" value="Genomic_DNA"/>
</dbReference>
<dbReference type="InterPro" id="IPR052029">
    <property type="entry name" value="PpiD_chaperone"/>
</dbReference>
<reference evidence="13" key="1">
    <citation type="submission" date="2018-06" db="EMBL/GenBank/DDBJ databases">
        <authorList>
            <person name="Zhirakovskaya E."/>
        </authorList>
    </citation>
    <scope>NUCLEOTIDE SEQUENCE</scope>
</reference>
<accession>A0A3B0WSK9</accession>
<proteinExistence type="inferred from homology"/>
<evidence type="ECO:0000256" key="3">
    <source>
        <dbReference type="ARBA" id="ARBA00022519"/>
    </source>
</evidence>
<dbReference type="Gene3D" id="1.10.4030.10">
    <property type="entry name" value="Porin chaperone SurA, peptide-binding domain"/>
    <property type="match status" value="1"/>
</dbReference>
<keyword evidence="3" id="KW-0997">Cell inner membrane</keyword>
<sequence length="632" mass="70224">MLQSIHDKVKGVLGIIIVILIGLTFALWGIGDYLTGANEKYAARVDGVEITQSEFDRGMDNQRKRLEEMFQGKVPDSPALQERMKEQVLESLITQRVLKKAIDEGGYRIANQELAQRIKAMQAFQVDGVFDAVAYQAVVQGQGRGVKEFENLYRNDLAVQQLQSGIMRSSVVGKGELNILHQIQQQSRDINYLQFDDSLFTDELSITDEQIETYFEENKSRFMHPETVSISYVELKASDLAKDIPVDEKAVKNLYDEYVKSLSSKEQRKARHILISLPADADAQIQQKKKGEAEALLVRINDGESFETLAKMESDDPGSAEKGGDLGWVSKGKKASAFETALFKLEKGAVSGVVKSSFGYHIIRLDDIKRAEVVSFESRKADLIAQYQTQKIEDSFYEKSELMATTAYENDQSLQEVADALNLEIKTLAAFSRFQGTGVAENPKVRNAAFDSAVLVEGRNSDVIEPGSNHALVLRVEKHTETKAKALEDVKAQIIAALKASQAREKSQAAALSALVKLEQGKPIDSKEVKMSATLTKVGSVKRDDKKTNQQVLQEAFTMPRPEKGASQYKVVELATGAAVIELVAVTVPEEASDEQLQVLSRQFLNEQATRDMEVVLNYLKSKADIVRQTEL</sequence>
<dbReference type="PROSITE" id="PS50198">
    <property type="entry name" value="PPIC_PPIASE_2"/>
    <property type="match status" value="1"/>
</dbReference>
<keyword evidence="4 11" id="KW-0812">Transmembrane</keyword>
<dbReference type="PANTHER" id="PTHR47529">
    <property type="entry name" value="PEPTIDYL-PROLYL CIS-TRANS ISOMERASE D"/>
    <property type="match status" value="1"/>
</dbReference>
<name>A0A3B0WSK9_9ZZZZ</name>
<dbReference type="AlphaFoldDB" id="A0A3B0WSK9"/>
<dbReference type="PROSITE" id="PS01096">
    <property type="entry name" value="PPIC_PPIASE_1"/>
    <property type="match status" value="1"/>
</dbReference>
<evidence type="ECO:0000256" key="11">
    <source>
        <dbReference type="SAM" id="Phobius"/>
    </source>
</evidence>